<dbReference type="Proteomes" id="UP000237105">
    <property type="component" value="Unassembled WGS sequence"/>
</dbReference>
<organism evidence="3 4">
    <name type="scientific">Parasponia andersonii</name>
    <name type="common">Sponia andersonii</name>
    <dbReference type="NCBI Taxonomy" id="3476"/>
    <lineage>
        <taxon>Eukaryota</taxon>
        <taxon>Viridiplantae</taxon>
        <taxon>Streptophyta</taxon>
        <taxon>Embryophyta</taxon>
        <taxon>Tracheophyta</taxon>
        <taxon>Spermatophyta</taxon>
        <taxon>Magnoliopsida</taxon>
        <taxon>eudicotyledons</taxon>
        <taxon>Gunneridae</taxon>
        <taxon>Pentapetalae</taxon>
        <taxon>rosids</taxon>
        <taxon>fabids</taxon>
        <taxon>Rosales</taxon>
        <taxon>Cannabaceae</taxon>
        <taxon>Parasponia</taxon>
    </lineage>
</organism>
<dbReference type="InterPro" id="IPR009027">
    <property type="entry name" value="Ribosomal_bL9/RNase_H1_N"/>
</dbReference>
<name>A0A2P5B8Q1_PARAD</name>
<dbReference type="InterPro" id="IPR011320">
    <property type="entry name" value="RNase_H1_N"/>
</dbReference>
<evidence type="ECO:0000256" key="1">
    <source>
        <dbReference type="SAM" id="MobiDB-lite"/>
    </source>
</evidence>
<reference evidence="4" key="1">
    <citation type="submission" date="2016-06" db="EMBL/GenBank/DDBJ databases">
        <title>Parallel loss of symbiosis genes in relatives of nitrogen-fixing non-legume Parasponia.</title>
        <authorList>
            <person name="Van Velzen R."/>
            <person name="Holmer R."/>
            <person name="Bu F."/>
            <person name="Rutten L."/>
            <person name="Van Zeijl A."/>
            <person name="Liu W."/>
            <person name="Santuari L."/>
            <person name="Cao Q."/>
            <person name="Sharma T."/>
            <person name="Shen D."/>
            <person name="Roswanjaya Y."/>
            <person name="Wardhani T."/>
            <person name="Kalhor M.S."/>
            <person name="Jansen J."/>
            <person name="Van den Hoogen J."/>
            <person name="Gungor B."/>
            <person name="Hartog M."/>
            <person name="Hontelez J."/>
            <person name="Verver J."/>
            <person name="Yang W.-C."/>
            <person name="Schijlen E."/>
            <person name="Repin R."/>
            <person name="Schilthuizen M."/>
            <person name="Schranz E."/>
            <person name="Heidstra R."/>
            <person name="Miyata K."/>
            <person name="Fedorova E."/>
            <person name="Kohlen W."/>
            <person name="Bisseling T."/>
            <person name="Smit S."/>
            <person name="Geurts R."/>
        </authorList>
    </citation>
    <scope>NUCLEOTIDE SEQUENCE [LARGE SCALE GENOMIC DNA]</scope>
    <source>
        <strain evidence="4">cv. WU1-14</strain>
    </source>
</reference>
<evidence type="ECO:0000259" key="2">
    <source>
        <dbReference type="Pfam" id="PF01693"/>
    </source>
</evidence>
<dbReference type="EMBL" id="JXTB01000336">
    <property type="protein sequence ID" value="PON45174.1"/>
    <property type="molecule type" value="Genomic_DNA"/>
</dbReference>
<protein>
    <submittedName>
        <fullName evidence="3">Ribonuclease H1, N-terminal</fullName>
    </submittedName>
</protein>
<keyword evidence="4" id="KW-1185">Reference proteome</keyword>
<evidence type="ECO:0000313" key="3">
    <source>
        <dbReference type="EMBL" id="PON45174.1"/>
    </source>
</evidence>
<dbReference type="Pfam" id="PF01693">
    <property type="entry name" value="Cauli_VI"/>
    <property type="match status" value="1"/>
</dbReference>
<dbReference type="AlphaFoldDB" id="A0A2P5B8Q1"/>
<feature type="domain" description="Ribonuclease H1 N-terminal" evidence="2">
    <location>
        <begin position="97"/>
        <end position="137"/>
    </location>
</feature>
<dbReference type="SUPFAM" id="SSF55658">
    <property type="entry name" value="L9 N-domain-like"/>
    <property type="match status" value="1"/>
</dbReference>
<comment type="caution">
    <text evidence="3">The sequence shown here is derived from an EMBL/GenBank/DDBJ whole genome shotgun (WGS) entry which is preliminary data.</text>
</comment>
<feature type="region of interest" description="Disordered" evidence="1">
    <location>
        <begin position="160"/>
        <end position="186"/>
    </location>
</feature>
<proteinExistence type="predicted"/>
<sequence>MSHRNKLTITRPQPPKRKKQLMTFGDIDLQVFSNVKEQYIDPDRKKLDAIQQCLVDNIWNIPTPTGTGSTKVCIYKSLINYFVTAAVKPAGKKFSCYALFTGDFAGVHGDWSEVSHLIQTVESAQYKGYYSSEEALEACRKVLGPNFYISASMKRKAIQDEGIEGHTQSSKEDSESESSKTVPKVA</sequence>
<gene>
    <name evidence="3" type="ORF">PanWU01x14_261190</name>
</gene>
<accession>A0A2P5B8Q1</accession>
<evidence type="ECO:0000313" key="4">
    <source>
        <dbReference type="Proteomes" id="UP000237105"/>
    </source>
</evidence>